<dbReference type="GO" id="GO:0033969">
    <property type="term" value="F:gamma-glutamyl-gamma-aminobutyrate hydrolase activity"/>
    <property type="evidence" value="ECO:0007669"/>
    <property type="project" value="TreeGrafter"/>
</dbReference>
<keyword evidence="1" id="KW-0315">Glutamine amidotransferase</keyword>
<evidence type="ECO:0000313" key="4">
    <source>
        <dbReference type="Proteomes" id="UP000093694"/>
    </source>
</evidence>
<dbReference type="PANTHER" id="PTHR43235">
    <property type="entry name" value="GLUTAMINE AMIDOTRANSFERASE PB2B2.05-RELATED"/>
    <property type="match status" value="1"/>
</dbReference>
<comment type="caution">
    <text evidence="1">The sequence shown here is derived from an EMBL/GenBank/DDBJ whole genome shotgun (WGS) entry which is preliminary data.</text>
</comment>
<evidence type="ECO:0000313" key="3">
    <source>
        <dbReference type="Proteomes" id="UP000077384"/>
    </source>
</evidence>
<dbReference type="Proteomes" id="UP000093694">
    <property type="component" value="Unassembled WGS sequence"/>
</dbReference>
<dbReference type="SUPFAM" id="SSF52317">
    <property type="entry name" value="Class I glutamine amidotransferase-like"/>
    <property type="match status" value="1"/>
</dbReference>
<evidence type="ECO:0000313" key="1">
    <source>
        <dbReference type="EMBL" id="OAA93519.1"/>
    </source>
</evidence>
<dbReference type="FunFam" id="3.40.50.880:FF:000030">
    <property type="entry name" value="Gamma-glutamyl-gamma-aminobutyrate hydrolase PuuD"/>
    <property type="match status" value="1"/>
</dbReference>
<dbReference type="GO" id="GO:0005829">
    <property type="term" value="C:cytosol"/>
    <property type="evidence" value="ECO:0007669"/>
    <property type="project" value="TreeGrafter"/>
</dbReference>
<keyword evidence="4" id="KW-1185">Reference proteome</keyword>
<dbReference type="InterPro" id="IPR011697">
    <property type="entry name" value="Peptidase_C26"/>
</dbReference>
<dbReference type="CDD" id="cd01745">
    <property type="entry name" value="GATase1_2"/>
    <property type="match status" value="1"/>
</dbReference>
<dbReference type="Proteomes" id="UP000077384">
    <property type="component" value="Unassembled WGS sequence"/>
</dbReference>
<proteinExistence type="predicted"/>
<dbReference type="EC" id="2.4.2.-" evidence="1 2"/>
<protein>
    <submittedName>
        <fullName evidence="2">Glutamine amidotransferasec</fullName>
    </submittedName>
    <submittedName>
        <fullName evidence="1">Putative glutamine amidotransferase</fullName>
        <ecNumber evidence="1 2">2.4.2.-</ecNumber>
    </submittedName>
</protein>
<dbReference type="AlphaFoldDB" id="A0A166TCT7"/>
<keyword evidence="1" id="KW-0808">Transferase</keyword>
<dbReference type="GO" id="GO:0016757">
    <property type="term" value="F:glycosyltransferase activity"/>
    <property type="evidence" value="ECO:0007669"/>
    <property type="project" value="UniProtKB-KW"/>
</dbReference>
<reference evidence="2 4" key="2">
    <citation type="journal article" date="2016" name="Front. Microbiol.">
        <title>Industrial Acetogenic Biocatalysts: A Comparative Metabolic and Genomic Analysis.</title>
        <authorList>
            <person name="Bengelsdorf F."/>
            <person name="Poehlein A."/>
            <person name="Sonja S."/>
            <person name="Erz C."/>
            <person name="Hummel T."/>
            <person name="Hoffmeister S."/>
            <person name="Daniel R."/>
            <person name="Durre P."/>
        </authorList>
    </citation>
    <scope>NUCLEOTIDE SEQUENCE [LARGE SCALE GENOMIC DNA]</scope>
    <source>
        <strain evidence="2 4">PTA-10522</strain>
    </source>
</reference>
<accession>A0A166TCT7</accession>
<dbReference type="PROSITE" id="PS51273">
    <property type="entry name" value="GATASE_TYPE_1"/>
    <property type="match status" value="1"/>
</dbReference>
<dbReference type="PATRIC" id="fig|1705578.3.peg.4384"/>
<reference evidence="1 3" key="1">
    <citation type="journal article" date="2015" name="Biotechnol. Bioeng.">
        <title>Genome sequence and phenotypic characterization of Caulobacter segnis.</title>
        <authorList>
            <person name="Patel S."/>
            <person name="Fletcher B."/>
            <person name="Scott D.C."/>
            <person name="Ely B."/>
        </authorList>
    </citation>
    <scope>NUCLEOTIDE SEQUENCE [LARGE SCALE GENOMIC DNA]</scope>
    <source>
        <strain evidence="1 3">PS02</strain>
    </source>
</reference>
<dbReference type="Gene3D" id="3.40.50.880">
    <property type="match status" value="1"/>
</dbReference>
<evidence type="ECO:0000313" key="2">
    <source>
        <dbReference type="EMBL" id="OBR96308.1"/>
    </source>
</evidence>
<dbReference type="PANTHER" id="PTHR43235:SF1">
    <property type="entry name" value="GLUTAMINE AMIDOTRANSFERASE PB2B2.05-RELATED"/>
    <property type="match status" value="1"/>
</dbReference>
<name>A0A166TCT7_9CLOT</name>
<dbReference type="InterPro" id="IPR029062">
    <property type="entry name" value="Class_I_gatase-like"/>
</dbReference>
<dbReference type="EMBL" id="LITQ01000012">
    <property type="protein sequence ID" value="OAA93519.1"/>
    <property type="molecule type" value="Genomic_DNA"/>
</dbReference>
<sequence length="241" mass="26476">MNTVIGISGNILEMGGGLVPGIKRTYVNSDYVLSVALAGASPIILPVIENEEYIFDQVKRVDGIIISGGYDVNPILYGEEPIKAQGFTSYELDNFNFKLIKAACSLKKPILGICRGLQIINVYFGGTLYQDLDDKDGFYIKHSQDSSRSFTGHTILVNKDSILYPILGEKSMVNSFHHQGIKDLAKGFKVGAVAKDGVIESIEKTKDNFILGVQWHPEGLAGNSDQMLKIFKKLVSVSRKK</sequence>
<dbReference type="RefSeq" id="WP_063600882.1">
    <property type="nucleotide sequence ID" value="NZ_LITQ01000012.1"/>
</dbReference>
<gene>
    <name evidence="2" type="ORF">CLCOS_10060</name>
    <name evidence="1" type="ORF">WX73_04269</name>
</gene>
<dbReference type="GO" id="GO:0006598">
    <property type="term" value="P:polyamine catabolic process"/>
    <property type="evidence" value="ECO:0007669"/>
    <property type="project" value="TreeGrafter"/>
</dbReference>
<organism evidence="1 3">
    <name type="scientific">Clostridium coskatii</name>
    <dbReference type="NCBI Taxonomy" id="1705578"/>
    <lineage>
        <taxon>Bacteria</taxon>
        <taxon>Bacillati</taxon>
        <taxon>Bacillota</taxon>
        <taxon>Clostridia</taxon>
        <taxon>Eubacteriales</taxon>
        <taxon>Clostridiaceae</taxon>
        <taxon>Clostridium</taxon>
    </lineage>
</organism>
<dbReference type="EMBL" id="LROR01000034">
    <property type="protein sequence ID" value="OBR96308.1"/>
    <property type="molecule type" value="Genomic_DNA"/>
</dbReference>
<keyword evidence="1" id="KW-0328">Glycosyltransferase</keyword>
<dbReference type="Pfam" id="PF07722">
    <property type="entry name" value="Peptidase_C26"/>
    <property type="match status" value="1"/>
</dbReference>
<dbReference type="InterPro" id="IPR044668">
    <property type="entry name" value="PuuD-like"/>
</dbReference>